<dbReference type="GO" id="GO:0008652">
    <property type="term" value="P:amino acid biosynthetic process"/>
    <property type="evidence" value="ECO:0007669"/>
    <property type="project" value="UniProtKB-KW"/>
</dbReference>
<feature type="binding site" evidence="7">
    <location>
        <position position="23"/>
    </location>
    <ligand>
        <name>Mg(2+)</name>
        <dbReference type="ChEBI" id="CHEBI:18420"/>
    </ligand>
</feature>
<keyword evidence="6 7" id="KW-0057">Aromatic amino acid biosynthesis</keyword>
<dbReference type="AlphaFoldDB" id="E1QI24"/>
<keyword evidence="7" id="KW-0963">Cytoplasm</keyword>
<feature type="binding site" evidence="7">
    <location>
        <position position="125"/>
    </location>
    <ligand>
        <name>ATP</name>
        <dbReference type="ChEBI" id="CHEBI:30616"/>
    </ligand>
</feature>
<accession>E1QI24</accession>
<dbReference type="GO" id="GO:0009073">
    <property type="term" value="P:aromatic amino acid family biosynthetic process"/>
    <property type="evidence" value="ECO:0007669"/>
    <property type="project" value="UniProtKB-KW"/>
</dbReference>
<evidence type="ECO:0000313" key="9">
    <source>
        <dbReference type="Proteomes" id="UP000009047"/>
    </source>
</evidence>
<comment type="subcellular location">
    <subcellularLocation>
        <location evidence="7">Cytoplasm</location>
    </subcellularLocation>
</comment>
<dbReference type="EC" id="2.7.1.71" evidence="7"/>
<comment type="similarity">
    <text evidence="7">Belongs to the shikimate kinase family.</text>
</comment>
<reference evidence="8 9" key="1">
    <citation type="journal article" date="2010" name="Stand. Genomic Sci.">
        <title>Complete genome sequence of Desulfarculus baarsii type strain (2st14).</title>
        <authorList>
            <person name="Sun H."/>
            <person name="Spring S."/>
            <person name="Lapidus A."/>
            <person name="Davenport K."/>
            <person name="Del Rio T.G."/>
            <person name="Tice H."/>
            <person name="Nolan M."/>
            <person name="Copeland A."/>
            <person name="Cheng J.F."/>
            <person name="Lucas S."/>
            <person name="Tapia R."/>
            <person name="Goodwin L."/>
            <person name="Pitluck S."/>
            <person name="Ivanova N."/>
            <person name="Pagani I."/>
            <person name="Mavromatis K."/>
            <person name="Ovchinnikova G."/>
            <person name="Pati A."/>
            <person name="Chen A."/>
            <person name="Palaniappan K."/>
            <person name="Hauser L."/>
            <person name="Chang Y.J."/>
            <person name="Jeffries C.D."/>
            <person name="Detter J.C."/>
            <person name="Han C."/>
            <person name="Rohde M."/>
            <person name="Brambilla E."/>
            <person name="Goker M."/>
            <person name="Woyke T."/>
            <person name="Bristow J."/>
            <person name="Eisen J.A."/>
            <person name="Markowitz V."/>
            <person name="Hugenholtz P."/>
            <person name="Kyrpides N.C."/>
            <person name="Klenk H.P."/>
            <person name="Land M."/>
        </authorList>
    </citation>
    <scope>NUCLEOTIDE SEQUENCE [LARGE SCALE GENOMIC DNA]</scope>
    <source>
        <strain evidence="9">ATCC 33931 / DSM 2075 / LMG 7858 / VKM B-1802 / 2st14</strain>
    </source>
</reference>
<keyword evidence="7" id="KW-0479">Metal-binding</keyword>
<dbReference type="GO" id="GO:0009423">
    <property type="term" value="P:chorismate biosynthetic process"/>
    <property type="evidence" value="ECO:0007669"/>
    <property type="project" value="UniProtKB-UniRule"/>
</dbReference>
<keyword evidence="7" id="KW-0460">Magnesium</keyword>
<proteinExistence type="inferred from homology"/>
<dbReference type="SUPFAM" id="SSF52540">
    <property type="entry name" value="P-loop containing nucleoside triphosphate hydrolases"/>
    <property type="match status" value="1"/>
</dbReference>
<evidence type="ECO:0000313" key="8">
    <source>
        <dbReference type="EMBL" id="ADK85217.1"/>
    </source>
</evidence>
<organism evidence="8 9">
    <name type="scientific">Desulfarculus baarsii (strain ATCC 33931 / DSM 2075 / LMG 7858 / VKM B-1802 / 2st14)</name>
    <dbReference type="NCBI Taxonomy" id="644282"/>
    <lineage>
        <taxon>Bacteria</taxon>
        <taxon>Pseudomonadati</taxon>
        <taxon>Thermodesulfobacteriota</taxon>
        <taxon>Desulfarculia</taxon>
        <taxon>Desulfarculales</taxon>
        <taxon>Desulfarculaceae</taxon>
        <taxon>Desulfarculus</taxon>
    </lineage>
</organism>
<dbReference type="eggNOG" id="COG0703">
    <property type="taxonomic scope" value="Bacteria"/>
</dbReference>
<dbReference type="UniPathway" id="UPA00053">
    <property type="reaction ID" value="UER00088"/>
</dbReference>
<keyword evidence="1 7" id="KW-0028">Amino-acid biosynthesis</keyword>
<dbReference type="RefSeq" id="WP_013258658.1">
    <property type="nucleotide sequence ID" value="NC_014365.1"/>
</dbReference>
<dbReference type="PANTHER" id="PTHR21087">
    <property type="entry name" value="SHIKIMATE KINASE"/>
    <property type="match status" value="1"/>
</dbReference>
<evidence type="ECO:0000256" key="4">
    <source>
        <dbReference type="ARBA" id="ARBA00022777"/>
    </source>
</evidence>
<dbReference type="Gene3D" id="3.40.50.300">
    <property type="entry name" value="P-loop containing nucleotide triphosphate hydrolases"/>
    <property type="match status" value="1"/>
</dbReference>
<evidence type="ECO:0000256" key="1">
    <source>
        <dbReference type="ARBA" id="ARBA00022605"/>
    </source>
</evidence>
<dbReference type="HAMAP" id="MF_00109">
    <property type="entry name" value="Shikimate_kinase"/>
    <property type="match status" value="1"/>
</dbReference>
<dbReference type="OrthoDB" id="9800332at2"/>
<comment type="function">
    <text evidence="7">Catalyzes the specific phosphorylation of the 3-hydroxyl group of shikimic acid using ATP as a cosubstrate.</text>
</comment>
<dbReference type="InterPro" id="IPR031322">
    <property type="entry name" value="Shikimate/glucono_kinase"/>
</dbReference>
<keyword evidence="5 7" id="KW-0067">ATP-binding</keyword>
<dbReference type="PANTHER" id="PTHR21087:SF16">
    <property type="entry name" value="SHIKIMATE KINASE 1, CHLOROPLASTIC"/>
    <property type="match status" value="1"/>
</dbReference>
<dbReference type="GO" id="GO:0005524">
    <property type="term" value="F:ATP binding"/>
    <property type="evidence" value="ECO:0007669"/>
    <property type="project" value="UniProtKB-UniRule"/>
</dbReference>
<dbReference type="InterPro" id="IPR027417">
    <property type="entry name" value="P-loop_NTPase"/>
</dbReference>
<evidence type="ECO:0000256" key="5">
    <source>
        <dbReference type="ARBA" id="ARBA00022840"/>
    </source>
</evidence>
<evidence type="ECO:0000256" key="3">
    <source>
        <dbReference type="ARBA" id="ARBA00022741"/>
    </source>
</evidence>
<dbReference type="PRINTS" id="PR01100">
    <property type="entry name" value="SHIKIMTKNASE"/>
</dbReference>
<evidence type="ECO:0000256" key="7">
    <source>
        <dbReference type="HAMAP-Rule" id="MF_00109"/>
    </source>
</evidence>
<comment type="pathway">
    <text evidence="7">Metabolic intermediate biosynthesis; chorismate biosynthesis; chorismate from D-erythrose 4-phosphate and phosphoenolpyruvate: step 5/7.</text>
</comment>
<dbReference type="Proteomes" id="UP000009047">
    <property type="component" value="Chromosome"/>
</dbReference>
<dbReference type="Pfam" id="PF01202">
    <property type="entry name" value="SKI"/>
    <property type="match status" value="1"/>
</dbReference>
<dbReference type="STRING" id="644282.Deba_1852"/>
<feature type="binding site" evidence="7">
    <location>
        <position position="142"/>
    </location>
    <ligand>
        <name>substrate</name>
    </ligand>
</feature>
<name>E1QI24_DESB2</name>
<dbReference type="GO" id="GO:0004765">
    <property type="term" value="F:shikimate kinase activity"/>
    <property type="evidence" value="ECO:0007669"/>
    <property type="project" value="UniProtKB-UniRule"/>
</dbReference>
<dbReference type="GO" id="GO:0005829">
    <property type="term" value="C:cytosol"/>
    <property type="evidence" value="ECO:0007669"/>
    <property type="project" value="TreeGrafter"/>
</dbReference>
<keyword evidence="2 7" id="KW-0808">Transferase</keyword>
<comment type="cofactor">
    <cofactor evidence="7">
        <name>Mg(2+)</name>
        <dbReference type="ChEBI" id="CHEBI:18420"/>
    </cofactor>
    <text evidence="7">Binds 1 Mg(2+) ion per subunit.</text>
</comment>
<evidence type="ECO:0000256" key="2">
    <source>
        <dbReference type="ARBA" id="ARBA00022679"/>
    </source>
</evidence>
<dbReference type="KEGG" id="dbr:Deba_1852"/>
<evidence type="ECO:0000256" key="6">
    <source>
        <dbReference type="ARBA" id="ARBA00023141"/>
    </source>
</evidence>
<protein>
    <recommendedName>
        <fullName evidence="7">Shikimate kinase</fullName>
        <shortName evidence="7">SK</shortName>
        <ecNumber evidence="7">2.7.1.71</ecNumber>
    </recommendedName>
</protein>
<comment type="subunit">
    <text evidence="7">Monomer.</text>
</comment>
<keyword evidence="3 7" id="KW-0547">Nucleotide-binding</keyword>
<comment type="catalytic activity">
    <reaction evidence="7">
        <text>shikimate + ATP = 3-phosphoshikimate + ADP + H(+)</text>
        <dbReference type="Rhea" id="RHEA:13121"/>
        <dbReference type="ChEBI" id="CHEBI:15378"/>
        <dbReference type="ChEBI" id="CHEBI:30616"/>
        <dbReference type="ChEBI" id="CHEBI:36208"/>
        <dbReference type="ChEBI" id="CHEBI:145989"/>
        <dbReference type="ChEBI" id="CHEBI:456216"/>
        <dbReference type="EC" id="2.7.1.71"/>
    </reaction>
</comment>
<dbReference type="EMBL" id="CP002085">
    <property type="protein sequence ID" value="ADK85217.1"/>
    <property type="molecule type" value="Genomic_DNA"/>
</dbReference>
<dbReference type="GO" id="GO:0000287">
    <property type="term" value="F:magnesium ion binding"/>
    <property type="evidence" value="ECO:0007669"/>
    <property type="project" value="UniProtKB-UniRule"/>
</dbReference>
<feature type="binding site" evidence="7">
    <location>
        <position position="41"/>
    </location>
    <ligand>
        <name>substrate</name>
    </ligand>
</feature>
<comment type="caution">
    <text evidence="7">Lacks conserved residue(s) required for the propagation of feature annotation.</text>
</comment>
<keyword evidence="9" id="KW-1185">Reference proteome</keyword>
<feature type="binding site" evidence="7">
    <location>
        <begin position="19"/>
        <end position="24"/>
    </location>
    <ligand>
        <name>ATP</name>
        <dbReference type="ChEBI" id="CHEBI:30616"/>
    </ligand>
</feature>
<dbReference type="CDD" id="cd00464">
    <property type="entry name" value="SK"/>
    <property type="match status" value="1"/>
</dbReference>
<keyword evidence="4 7" id="KW-0418">Kinase</keyword>
<gene>
    <name evidence="7" type="primary">aroK</name>
    <name evidence="8" type="ordered locus">Deba_1852</name>
</gene>
<dbReference type="HOGENOM" id="CLU_057607_4_1_7"/>
<feature type="binding site" evidence="7">
    <location>
        <position position="87"/>
    </location>
    <ligand>
        <name>substrate</name>
    </ligand>
</feature>
<sequence length="176" mass="18772">MTEPAHGPRANICLIGMAGVGKSYLGRRLAARLGWTFLDVDELMEKRAGMGLQQIVAQKGEEGFKALEERTILGLTDLRRHVVATGGSAVYSAKAMGHLRAIGHVVYLHDQPANIAARVDNLPTRAVIGLGDGSLERLFTARRPLYEAAAHLRLDLDGPGGAEATLAALEALAQNI</sequence>
<dbReference type="InterPro" id="IPR000623">
    <property type="entry name" value="Shikimate_kinase/TSH1"/>
</dbReference>